<organism evidence="1 2">
    <name type="scientific">Candidatus Woesebacteria bacterium RBG_16_42_24</name>
    <dbReference type="NCBI Taxonomy" id="1802485"/>
    <lineage>
        <taxon>Bacteria</taxon>
        <taxon>Candidatus Woeseibacteriota</taxon>
    </lineage>
</organism>
<dbReference type="EMBL" id="MGFX01000004">
    <property type="protein sequence ID" value="OGM15490.1"/>
    <property type="molecule type" value="Genomic_DNA"/>
</dbReference>
<gene>
    <name evidence="1" type="ORF">A2V97_00465</name>
</gene>
<sequence>MATQEIETARQRYIAGVSGVRLGDMLITYEEMTDQTSRWKHYSVDPGLGIEKLRLPDEQILRMLLHEVTPLEIKGEAEGGGPLVLNAHLKRFPYSINDERHYQAFSLRLAPASGRIESVSIKLGSSNNLDIVHFEGNSKRIVYELGYGETFRLELLFEALGEDLPLQPPTNYQESIYT</sequence>
<proteinExistence type="predicted"/>
<evidence type="ECO:0000313" key="1">
    <source>
        <dbReference type="EMBL" id="OGM15490.1"/>
    </source>
</evidence>
<dbReference type="STRING" id="1802485.A2V97_00465"/>
<name>A0A1F7XKF9_9BACT</name>
<dbReference type="AlphaFoldDB" id="A0A1F7XKF9"/>
<protein>
    <submittedName>
        <fullName evidence="1">Uncharacterized protein</fullName>
    </submittedName>
</protein>
<evidence type="ECO:0000313" key="2">
    <source>
        <dbReference type="Proteomes" id="UP000177382"/>
    </source>
</evidence>
<accession>A0A1F7XKF9</accession>
<dbReference type="Proteomes" id="UP000177382">
    <property type="component" value="Unassembled WGS sequence"/>
</dbReference>
<comment type="caution">
    <text evidence="1">The sequence shown here is derived from an EMBL/GenBank/DDBJ whole genome shotgun (WGS) entry which is preliminary data.</text>
</comment>
<reference evidence="1 2" key="1">
    <citation type="journal article" date="2016" name="Nat. Commun.">
        <title>Thousands of microbial genomes shed light on interconnected biogeochemical processes in an aquifer system.</title>
        <authorList>
            <person name="Anantharaman K."/>
            <person name="Brown C.T."/>
            <person name="Hug L.A."/>
            <person name="Sharon I."/>
            <person name="Castelle C.J."/>
            <person name="Probst A.J."/>
            <person name="Thomas B.C."/>
            <person name="Singh A."/>
            <person name="Wilkins M.J."/>
            <person name="Karaoz U."/>
            <person name="Brodie E.L."/>
            <person name="Williams K.H."/>
            <person name="Hubbard S.S."/>
            <person name="Banfield J.F."/>
        </authorList>
    </citation>
    <scope>NUCLEOTIDE SEQUENCE [LARGE SCALE GENOMIC DNA]</scope>
</reference>